<protein>
    <submittedName>
        <fullName evidence="5">Pyrimidine-specific ribonucleoside hydrolase</fullName>
        <ecNumber evidence="5">3.2.-.-</ecNumber>
    </submittedName>
</protein>
<dbReference type="Proteomes" id="UP000557307">
    <property type="component" value="Unassembled WGS sequence"/>
</dbReference>
<organism evidence="5 6">
    <name type="scientific">Rhabdobacter roseus</name>
    <dbReference type="NCBI Taxonomy" id="1655419"/>
    <lineage>
        <taxon>Bacteria</taxon>
        <taxon>Pseudomonadati</taxon>
        <taxon>Bacteroidota</taxon>
        <taxon>Cytophagia</taxon>
        <taxon>Cytophagales</taxon>
        <taxon>Cytophagaceae</taxon>
        <taxon>Rhabdobacter</taxon>
    </lineage>
</organism>
<proteinExistence type="predicted"/>
<keyword evidence="2 5" id="KW-0326">Glycosidase</keyword>
<dbReference type="InterPro" id="IPR023186">
    <property type="entry name" value="IUNH"/>
</dbReference>
<dbReference type="RefSeq" id="WP_184176076.1">
    <property type="nucleotide sequence ID" value="NZ_JACHGF010000006.1"/>
</dbReference>
<evidence type="ECO:0000256" key="2">
    <source>
        <dbReference type="ARBA" id="ARBA00023295"/>
    </source>
</evidence>
<feature type="signal peptide" evidence="3">
    <location>
        <begin position="1"/>
        <end position="24"/>
    </location>
</feature>
<sequence length="329" mass="37129">MLSFHRRFQSTLFLLLLLASATQAQVPRKFWLDTDLMVGLPERAPREVDDAVALLMALRLSDKVELTGVSLVTYVDYGYEVGQKLLKWYAPDRTIPLYKGSDLCGDVGVENDATRALAEALRRQKLTIAAIGPATNVATVIKNHPELVGQIEEITFCAGRTPGFAFRPGLETMTVSDYNFEKDVEAFRVIFDSGVKVILSGFECSAYLFLGQTDLAFLADGSEGDRWLHAQFRPWSLRGQRVFGVDGFIPYDTTPLGHITHPEYFKYHRNIPVQINRRENDATTPNAPKGPKPFLEVSYDYPSKWTCDYAYKTLPGFEEIVIELMKKKK</sequence>
<dbReference type="PANTHER" id="PTHR12304:SF4">
    <property type="entry name" value="URIDINE NUCLEOSIDASE"/>
    <property type="match status" value="1"/>
</dbReference>
<dbReference type="EC" id="3.2.-.-" evidence="5"/>
<feature type="domain" description="Inosine/uridine-preferring nucleoside hydrolase" evidence="4">
    <location>
        <begin position="31"/>
        <end position="278"/>
    </location>
</feature>
<evidence type="ECO:0000313" key="6">
    <source>
        <dbReference type="Proteomes" id="UP000557307"/>
    </source>
</evidence>
<dbReference type="InterPro" id="IPR036452">
    <property type="entry name" value="Ribo_hydro-like"/>
</dbReference>
<keyword evidence="3" id="KW-0732">Signal</keyword>
<evidence type="ECO:0000256" key="3">
    <source>
        <dbReference type="SAM" id="SignalP"/>
    </source>
</evidence>
<dbReference type="EMBL" id="JACHGF010000006">
    <property type="protein sequence ID" value="MBB5285680.1"/>
    <property type="molecule type" value="Genomic_DNA"/>
</dbReference>
<dbReference type="InterPro" id="IPR001910">
    <property type="entry name" value="Inosine/uridine_hydrolase_dom"/>
</dbReference>
<gene>
    <name evidence="5" type="ORF">HNQ92_003840</name>
</gene>
<evidence type="ECO:0000259" key="4">
    <source>
        <dbReference type="Pfam" id="PF01156"/>
    </source>
</evidence>
<dbReference type="SUPFAM" id="SSF53590">
    <property type="entry name" value="Nucleoside hydrolase"/>
    <property type="match status" value="1"/>
</dbReference>
<dbReference type="GO" id="GO:0005829">
    <property type="term" value="C:cytosol"/>
    <property type="evidence" value="ECO:0007669"/>
    <property type="project" value="TreeGrafter"/>
</dbReference>
<keyword evidence="6" id="KW-1185">Reference proteome</keyword>
<dbReference type="Gene3D" id="3.90.245.10">
    <property type="entry name" value="Ribonucleoside hydrolase-like"/>
    <property type="match status" value="1"/>
</dbReference>
<evidence type="ECO:0000313" key="5">
    <source>
        <dbReference type="EMBL" id="MBB5285680.1"/>
    </source>
</evidence>
<dbReference type="AlphaFoldDB" id="A0A840U0L1"/>
<accession>A0A840U0L1</accession>
<dbReference type="Pfam" id="PF01156">
    <property type="entry name" value="IU_nuc_hydro"/>
    <property type="match status" value="1"/>
</dbReference>
<dbReference type="GO" id="GO:0008477">
    <property type="term" value="F:purine nucleosidase activity"/>
    <property type="evidence" value="ECO:0007669"/>
    <property type="project" value="TreeGrafter"/>
</dbReference>
<keyword evidence="1 5" id="KW-0378">Hydrolase</keyword>
<feature type="chain" id="PRO_5032732915" evidence="3">
    <location>
        <begin position="25"/>
        <end position="329"/>
    </location>
</feature>
<dbReference type="GO" id="GO:0006152">
    <property type="term" value="P:purine nucleoside catabolic process"/>
    <property type="evidence" value="ECO:0007669"/>
    <property type="project" value="TreeGrafter"/>
</dbReference>
<dbReference type="PANTHER" id="PTHR12304">
    <property type="entry name" value="INOSINE-URIDINE PREFERRING NUCLEOSIDE HYDROLASE"/>
    <property type="match status" value="1"/>
</dbReference>
<name>A0A840U0L1_9BACT</name>
<reference evidence="5 6" key="1">
    <citation type="submission" date="2020-08" db="EMBL/GenBank/DDBJ databases">
        <title>Genomic Encyclopedia of Type Strains, Phase IV (KMG-IV): sequencing the most valuable type-strain genomes for metagenomic binning, comparative biology and taxonomic classification.</title>
        <authorList>
            <person name="Goeker M."/>
        </authorList>
    </citation>
    <scope>NUCLEOTIDE SEQUENCE [LARGE SCALE GENOMIC DNA]</scope>
    <source>
        <strain evidence="5 6">DSM 105074</strain>
    </source>
</reference>
<comment type="caution">
    <text evidence="5">The sequence shown here is derived from an EMBL/GenBank/DDBJ whole genome shotgun (WGS) entry which is preliminary data.</text>
</comment>
<evidence type="ECO:0000256" key="1">
    <source>
        <dbReference type="ARBA" id="ARBA00022801"/>
    </source>
</evidence>